<name>A0A1G2FSC8_9BACT</name>
<comment type="caution">
    <text evidence="1">The sequence shown here is derived from an EMBL/GenBank/DDBJ whole genome shotgun (WGS) entry which is preliminary data.</text>
</comment>
<evidence type="ECO:0008006" key="3">
    <source>
        <dbReference type="Google" id="ProtNLM"/>
    </source>
</evidence>
<dbReference type="Proteomes" id="UP000177126">
    <property type="component" value="Unassembled WGS sequence"/>
</dbReference>
<organism evidence="1 2">
    <name type="scientific">Candidatus Portnoybacteria bacterium RIFCSPLOWO2_02_FULL_39_11</name>
    <dbReference type="NCBI Taxonomy" id="1802001"/>
    <lineage>
        <taxon>Bacteria</taxon>
        <taxon>Candidatus Portnoyibacteriota</taxon>
    </lineage>
</organism>
<evidence type="ECO:0000313" key="2">
    <source>
        <dbReference type="Proteomes" id="UP000177126"/>
    </source>
</evidence>
<accession>A0A1G2FSC8</accession>
<proteinExistence type="predicted"/>
<sequence>MINAYIDAANLHKGTKKQLGWNLDYGRFRVWLRKKYNVDNTYLFIGLVPKNKDLYRDGFKTHFDVK</sequence>
<dbReference type="AlphaFoldDB" id="A0A1G2FSC8"/>
<evidence type="ECO:0000313" key="1">
    <source>
        <dbReference type="EMBL" id="OGZ40632.1"/>
    </source>
</evidence>
<dbReference type="Gene3D" id="3.40.50.1010">
    <property type="entry name" value="5'-nuclease"/>
    <property type="match status" value="1"/>
</dbReference>
<gene>
    <name evidence="1" type="ORF">A3B04_02970</name>
</gene>
<dbReference type="EMBL" id="MHNF01000028">
    <property type="protein sequence ID" value="OGZ40632.1"/>
    <property type="molecule type" value="Genomic_DNA"/>
</dbReference>
<reference evidence="1 2" key="1">
    <citation type="journal article" date="2016" name="Nat. Commun.">
        <title>Thousands of microbial genomes shed light on interconnected biogeochemical processes in an aquifer system.</title>
        <authorList>
            <person name="Anantharaman K."/>
            <person name="Brown C.T."/>
            <person name="Hug L.A."/>
            <person name="Sharon I."/>
            <person name="Castelle C.J."/>
            <person name="Probst A.J."/>
            <person name="Thomas B.C."/>
            <person name="Singh A."/>
            <person name="Wilkins M.J."/>
            <person name="Karaoz U."/>
            <person name="Brodie E.L."/>
            <person name="Williams K.H."/>
            <person name="Hubbard S.S."/>
            <person name="Banfield J.F."/>
        </authorList>
    </citation>
    <scope>NUCLEOTIDE SEQUENCE [LARGE SCALE GENOMIC DNA]</scope>
</reference>
<protein>
    <recommendedName>
        <fullName evidence="3">NYN domain-containing protein</fullName>
    </recommendedName>
</protein>